<name>A0A8H7VUL3_9FUNG</name>
<accession>A0A8H7VUL3</accession>
<dbReference type="Pfam" id="PF17784">
    <property type="entry name" value="Sulfotransfer_4"/>
    <property type="match status" value="1"/>
</dbReference>
<dbReference type="SUPFAM" id="SSF52540">
    <property type="entry name" value="P-loop containing nucleoside triphosphate hydrolases"/>
    <property type="match status" value="1"/>
</dbReference>
<dbReference type="AlphaFoldDB" id="A0A8H7VUL3"/>
<dbReference type="PANTHER" id="PTHR36978:SF4">
    <property type="entry name" value="P-LOOP CONTAINING NUCLEOSIDE TRIPHOSPHATE HYDROLASE PROTEIN"/>
    <property type="match status" value="1"/>
</dbReference>
<dbReference type="InterPro" id="IPR040632">
    <property type="entry name" value="Sulfotransfer_4"/>
</dbReference>
<evidence type="ECO:0000313" key="2">
    <source>
        <dbReference type="Proteomes" id="UP000613177"/>
    </source>
</evidence>
<dbReference type="Gene3D" id="3.40.50.300">
    <property type="entry name" value="P-loop containing nucleotide triphosphate hydrolases"/>
    <property type="match status" value="1"/>
</dbReference>
<evidence type="ECO:0000313" key="1">
    <source>
        <dbReference type="EMBL" id="KAG2233705.1"/>
    </source>
</evidence>
<dbReference type="Proteomes" id="UP000613177">
    <property type="component" value="Unassembled WGS sequence"/>
</dbReference>
<protein>
    <recommendedName>
        <fullName evidence="3">Sulfotransferase family protein</fullName>
    </recommendedName>
</protein>
<dbReference type="InterPro" id="IPR027417">
    <property type="entry name" value="P-loop_NTPase"/>
</dbReference>
<reference evidence="1" key="1">
    <citation type="submission" date="2021-01" db="EMBL/GenBank/DDBJ databases">
        <title>Metabolic potential, ecology and presence of endohyphal bacteria is reflected in genomic diversity of Mucoromycotina.</title>
        <authorList>
            <person name="Muszewska A."/>
            <person name="Okrasinska A."/>
            <person name="Steczkiewicz K."/>
            <person name="Drgas O."/>
            <person name="Orlowska M."/>
            <person name="Perlinska-Lenart U."/>
            <person name="Aleksandrzak-Piekarczyk T."/>
            <person name="Szatraj K."/>
            <person name="Zielenkiewicz U."/>
            <person name="Pilsyk S."/>
            <person name="Malc E."/>
            <person name="Mieczkowski P."/>
            <person name="Kruszewska J.S."/>
            <person name="Biernat P."/>
            <person name="Pawlowska J."/>
        </authorList>
    </citation>
    <scope>NUCLEOTIDE SEQUENCE</scope>
    <source>
        <strain evidence="1">WA0000018081</strain>
    </source>
</reference>
<dbReference type="PANTHER" id="PTHR36978">
    <property type="entry name" value="P-LOOP CONTAINING NUCLEOTIDE TRIPHOSPHATE HYDROLASE"/>
    <property type="match status" value="1"/>
</dbReference>
<evidence type="ECO:0008006" key="3">
    <source>
        <dbReference type="Google" id="ProtNLM"/>
    </source>
</evidence>
<keyword evidence="2" id="KW-1185">Reference proteome</keyword>
<dbReference type="EMBL" id="JAEPRE010000072">
    <property type="protein sequence ID" value="KAG2233705.1"/>
    <property type="molecule type" value="Genomic_DNA"/>
</dbReference>
<organism evidence="1 2">
    <name type="scientific">Thamnidium elegans</name>
    <dbReference type="NCBI Taxonomy" id="101142"/>
    <lineage>
        <taxon>Eukaryota</taxon>
        <taxon>Fungi</taxon>
        <taxon>Fungi incertae sedis</taxon>
        <taxon>Mucoromycota</taxon>
        <taxon>Mucoromycotina</taxon>
        <taxon>Mucoromycetes</taxon>
        <taxon>Mucorales</taxon>
        <taxon>Mucorineae</taxon>
        <taxon>Mucoraceae</taxon>
        <taxon>Thamnidium</taxon>
    </lineage>
</organism>
<comment type="caution">
    <text evidence="1">The sequence shown here is derived from an EMBL/GenBank/DDBJ whole genome shotgun (WGS) entry which is preliminary data.</text>
</comment>
<sequence>MAPIKVIGASLGRSGTDSLRTALDILGYKTHHMKCFFEDPTIKASDWLHAYYNRETTDWDKLYEKFDACTDWTAATFYKELLHKYPDAKVLLTIRPVDSWYESVKNTILKSVEEMPDLGPGDPLHSFLKLADAVCMDGWIRNPEKFADEKTVKRLYNEHIAEVKRIVPADQLCILELGGGWEKLCKFLGKEVPQVPYPKVNTTNEFKEYFFEGKGANNLAPVTRYERCPIKGNRPKN</sequence>
<proteinExistence type="predicted"/>
<gene>
    <name evidence="1" type="ORF">INT48_009449</name>
</gene>